<dbReference type="PANTHER" id="PTHR11552">
    <property type="entry name" value="GLUCOSE-METHANOL-CHOLINE GMC OXIDOREDUCTASE"/>
    <property type="match status" value="1"/>
</dbReference>
<evidence type="ECO:0000256" key="3">
    <source>
        <dbReference type="ARBA" id="ARBA00022630"/>
    </source>
</evidence>
<keyword evidence="3 6" id="KW-0285">Flavoprotein</keyword>
<dbReference type="PATRIC" id="fig|1612624.7.peg.3872"/>
<dbReference type="InterPro" id="IPR012132">
    <property type="entry name" value="GMC_OxRdtase"/>
</dbReference>
<accession>A0A1C7NT07</accession>
<dbReference type="EMBL" id="LGLV01000023">
    <property type="protein sequence ID" value="OBZ92139.1"/>
    <property type="molecule type" value="Genomic_DNA"/>
</dbReference>
<dbReference type="Pfam" id="PF00732">
    <property type="entry name" value="GMC_oxred_N"/>
    <property type="match status" value="1"/>
</dbReference>
<dbReference type="GO" id="GO:0050660">
    <property type="term" value="F:flavin adenine dinucleotide binding"/>
    <property type="evidence" value="ECO:0007669"/>
    <property type="project" value="InterPro"/>
</dbReference>
<dbReference type="RefSeq" id="WP_068959045.1">
    <property type="nucleotide sequence ID" value="NZ_LGLV01000023.1"/>
</dbReference>
<dbReference type="Gene3D" id="3.30.410.40">
    <property type="match status" value="1"/>
</dbReference>
<evidence type="ECO:0000259" key="7">
    <source>
        <dbReference type="PROSITE" id="PS00623"/>
    </source>
</evidence>
<dbReference type="Gene3D" id="3.50.50.60">
    <property type="entry name" value="FAD/NAD(P)-binding domain"/>
    <property type="match status" value="1"/>
</dbReference>
<keyword evidence="10" id="KW-1185">Reference proteome</keyword>
<dbReference type="PIRSF" id="PIRSF000137">
    <property type="entry name" value="Alcohol_oxidase"/>
    <property type="match status" value="1"/>
</dbReference>
<dbReference type="InterPro" id="IPR036188">
    <property type="entry name" value="FAD/NAD-bd_sf"/>
</dbReference>
<dbReference type="SUPFAM" id="SSF54373">
    <property type="entry name" value="FAD-linked reductases, C-terminal domain"/>
    <property type="match status" value="1"/>
</dbReference>
<proteinExistence type="inferred from homology"/>
<evidence type="ECO:0000259" key="8">
    <source>
        <dbReference type="PROSITE" id="PS00624"/>
    </source>
</evidence>
<reference evidence="9 10" key="1">
    <citation type="journal article" date="2016" name="Syst. Appl. Microbiol.">
        <title>Pararhizobium polonicum sp. nov. isolated from tumors on stone fruit rootstocks.</title>
        <authorList>
            <person name="Pulawska J."/>
            <person name="Kuzmanovic N."/>
            <person name="Willems A."/>
            <person name="Pothier J.F."/>
        </authorList>
    </citation>
    <scope>NUCLEOTIDE SEQUENCE [LARGE SCALE GENOMIC DNA]</scope>
    <source>
        <strain evidence="9 10">F5.1</strain>
    </source>
</reference>
<comment type="similarity">
    <text evidence="2 6">Belongs to the GMC oxidoreductase family.</text>
</comment>
<dbReference type="PROSITE" id="PS00624">
    <property type="entry name" value="GMC_OXRED_2"/>
    <property type="match status" value="1"/>
</dbReference>
<feature type="domain" description="Glucose-methanol-choline oxidoreductase N-terminal" evidence="7">
    <location>
        <begin position="86"/>
        <end position="109"/>
    </location>
</feature>
<feature type="binding site" evidence="5">
    <location>
        <position position="224"/>
    </location>
    <ligand>
        <name>FAD</name>
        <dbReference type="ChEBI" id="CHEBI:57692"/>
    </ligand>
</feature>
<comment type="caution">
    <text evidence="9">The sequence shown here is derived from an EMBL/GenBank/DDBJ whole genome shotgun (WGS) entry which is preliminary data.</text>
</comment>
<comment type="cofactor">
    <cofactor evidence="1 5">
        <name>FAD</name>
        <dbReference type="ChEBI" id="CHEBI:57692"/>
    </cofactor>
</comment>
<feature type="domain" description="Glucose-methanol-choline oxidoreductase N-terminal" evidence="8">
    <location>
        <begin position="258"/>
        <end position="272"/>
    </location>
</feature>
<protein>
    <recommendedName>
        <fullName evidence="7 8">Glucose-methanol-choline oxidoreductase N-terminal domain-containing protein</fullName>
    </recommendedName>
</protein>
<keyword evidence="4 5" id="KW-0274">FAD</keyword>
<dbReference type="InterPro" id="IPR007867">
    <property type="entry name" value="GMC_OxRtase_C"/>
</dbReference>
<sequence length="524" mass="56858">MEYDVIVVGAGSAGAVLAARLSEDADRRVLLLEAGPSYRSAEQPPEMQSANPFNLILPKHFQDRYMYTDLMARRTKRQDHRIYWRGKGLGGSTAVNAQIAIRGLLHAFDRWADIGCDGWSGNDVLPFFKKLEDDPIVADYHGKGGPIPIYRAPFETWGNVDKAMRDSAMALGHRWCDDLNAPDAEGVCTFAINSRDGKRVAVSDGYLEPARDRANLTIIGDAQVDKVLLNGQIAIGVVAVVQGERHEFRAPLVILSAGAIHSPTILQRSGIGPSALLAQHGIEVVSDLPVGEGFFDHPYCRIELKLKPQFKATDPNQRHTNCCVKMSSGVPGGVPHDILYNAMNHGGIGVESDSAQFGESMINLILMEAKSRGSVRLSSPLMSDQPVIDENMLDDPLDLQRMRLAYRHLGEIAKQPALQQITERMLLGDSDLPLSWLDAATDDQVDEFLLEQSSDAQHGTGGCCMGGTGDPGSVVDTGGRVRGFAGLRVADASIMPLDCQANTNLSVIMIGEKIAADIRRNVGQ</sequence>
<organism evidence="9 10">
    <name type="scientific">Pararhizobium polonicum</name>
    <dbReference type="NCBI Taxonomy" id="1612624"/>
    <lineage>
        <taxon>Bacteria</taxon>
        <taxon>Pseudomonadati</taxon>
        <taxon>Pseudomonadota</taxon>
        <taxon>Alphaproteobacteria</taxon>
        <taxon>Hyphomicrobiales</taxon>
        <taxon>Rhizobiaceae</taxon>
        <taxon>Rhizobium/Agrobacterium group</taxon>
        <taxon>Pararhizobium</taxon>
    </lineage>
</organism>
<evidence type="ECO:0000313" key="9">
    <source>
        <dbReference type="EMBL" id="OBZ92139.1"/>
    </source>
</evidence>
<dbReference type="Proteomes" id="UP000093111">
    <property type="component" value="Unassembled WGS sequence"/>
</dbReference>
<name>A0A1C7NT07_9HYPH</name>
<evidence type="ECO:0000256" key="4">
    <source>
        <dbReference type="ARBA" id="ARBA00022827"/>
    </source>
</evidence>
<dbReference type="AlphaFoldDB" id="A0A1C7NT07"/>
<dbReference type="InterPro" id="IPR000172">
    <property type="entry name" value="GMC_OxRdtase_N"/>
</dbReference>
<dbReference type="OrthoDB" id="9785276at2"/>
<gene>
    <name evidence="9" type="ORF">ADU59_28470</name>
</gene>
<evidence type="ECO:0000313" key="10">
    <source>
        <dbReference type="Proteomes" id="UP000093111"/>
    </source>
</evidence>
<dbReference type="Pfam" id="PF05199">
    <property type="entry name" value="GMC_oxred_C"/>
    <property type="match status" value="1"/>
</dbReference>
<evidence type="ECO:0000256" key="5">
    <source>
        <dbReference type="PIRSR" id="PIRSR000137-2"/>
    </source>
</evidence>
<dbReference type="SUPFAM" id="SSF51905">
    <property type="entry name" value="FAD/NAD(P)-binding domain"/>
    <property type="match status" value="1"/>
</dbReference>
<dbReference type="GO" id="GO:0016614">
    <property type="term" value="F:oxidoreductase activity, acting on CH-OH group of donors"/>
    <property type="evidence" value="ECO:0007669"/>
    <property type="project" value="InterPro"/>
</dbReference>
<evidence type="ECO:0000256" key="1">
    <source>
        <dbReference type="ARBA" id="ARBA00001974"/>
    </source>
</evidence>
<dbReference type="PANTHER" id="PTHR11552:SF147">
    <property type="entry name" value="CHOLINE DEHYDROGENASE, MITOCHONDRIAL"/>
    <property type="match status" value="1"/>
</dbReference>
<dbReference type="PROSITE" id="PS00623">
    <property type="entry name" value="GMC_OXRED_1"/>
    <property type="match status" value="1"/>
</dbReference>
<evidence type="ECO:0000256" key="2">
    <source>
        <dbReference type="ARBA" id="ARBA00010790"/>
    </source>
</evidence>
<evidence type="ECO:0000256" key="6">
    <source>
        <dbReference type="RuleBase" id="RU003968"/>
    </source>
</evidence>
<dbReference type="STRING" id="1612624.ADU59_28470"/>